<protein>
    <submittedName>
        <fullName evidence="5">Helix-turn-helix domain-containing protein</fullName>
    </submittedName>
</protein>
<dbReference type="PANTHER" id="PTHR43280:SF31">
    <property type="entry name" value="TRANSCRIPTIONAL REGULATORY PROTEIN"/>
    <property type="match status" value="1"/>
</dbReference>
<keyword evidence="6" id="KW-1185">Reference proteome</keyword>
<dbReference type="InterPro" id="IPR009057">
    <property type="entry name" value="Homeodomain-like_sf"/>
</dbReference>
<reference evidence="5 6" key="1">
    <citation type="submission" date="2024-01" db="EMBL/GenBank/DDBJ databases">
        <title>Genome insights into Plantactinospora sonchi sp. nov.</title>
        <authorList>
            <person name="Wang L."/>
        </authorList>
    </citation>
    <scope>NUCLEOTIDE SEQUENCE [LARGE SCALE GENOMIC DNA]</scope>
    <source>
        <strain evidence="5 6">NEAU-QY2</strain>
    </source>
</reference>
<organism evidence="5 6">
    <name type="scientific">Plantactinospora sonchi</name>
    <dbReference type="NCBI Taxonomy" id="1544735"/>
    <lineage>
        <taxon>Bacteria</taxon>
        <taxon>Bacillati</taxon>
        <taxon>Actinomycetota</taxon>
        <taxon>Actinomycetes</taxon>
        <taxon>Micromonosporales</taxon>
        <taxon>Micromonosporaceae</taxon>
        <taxon>Plantactinospora</taxon>
    </lineage>
</organism>
<evidence type="ECO:0000256" key="2">
    <source>
        <dbReference type="ARBA" id="ARBA00023125"/>
    </source>
</evidence>
<keyword evidence="1" id="KW-0805">Transcription regulation</keyword>
<dbReference type="SUPFAM" id="SSF46689">
    <property type="entry name" value="Homeodomain-like"/>
    <property type="match status" value="1"/>
</dbReference>
<evidence type="ECO:0000313" key="5">
    <source>
        <dbReference type="EMBL" id="MEE6258015.1"/>
    </source>
</evidence>
<evidence type="ECO:0000256" key="1">
    <source>
        <dbReference type="ARBA" id="ARBA00023015"/>
    </source>
</evidence>
<name>A0ABU7RND0_9ACTN</name>
<feature type="domain" description="HTH araC/xylS-type" evidence="4">
    <location>
        <begin position="221"/>
        <end position="322"/>
    </location>
</feature>
<proteinExistence type="predicted"/>
<evidence type="ECO:0000256" key="3">
    <source>
        <dbReference type="ARBA" id="ARBA00023163"/>
    </source>
</evidence>
<dbReference type="InterPro" id="IPR035418">
    <property type="entry name" value="AraC-bd_2"/>
</dbReference>
<keyword evidence="2" id="KW-0238">DNA-binding</keyword>
<dbReference type="InterPro" id="IPR018060">
    <property type="entry name" value="HTH_AraC"/>
</dbReference>
<dbReference type="EMBL" id="JAZGQK010000003">
    <property type="protein sequence ID" value="MEE6258015.1"/>
    <property type="molecule type" value="Genomic_DNA"/>
</dbReference>
<sequence>MLAVDAVDTAALPRSDRFGFWHDLVARESVPARIRSVHAQDFRARAMVIELGDIVLSSWRYPSLEMHRTERFIRRGDREMYQLALPLAGHGALDQERQSDFVPGSFAFVDTSRPHSSWHQAESPRETILTTLTILVPHPMIPISRNDISKLLGTSIPATRGTGALVSQFLQQVVNHPEQYGEGDAPRLGLVARDLVAATIAQRLDAADTLPADVRSHTLRMQILAFIERNLHDPDLGPTAVADAHHISLRTLQRIFRSEATTVAELIRIKRLDRCARDLTDPLLRDRPIYAIAARWGFPNKAHFSRAFRARYDMSPHDYRTR</sequence>
<evidence type="ECO:0000259" key="4">
    <source>
        <dbReference type="PROSITE" id="PS01124"/>
    </source>
</evidence>
<dbReference type="PRINTS" id="PR00032">
    <property type="entry name" value="HTHARAC"/>
</dbReference>
<evidence type="ECO:0000313" key="6">
    <source>
        <dbReference type="Proteomes" id="UP001332243"/>
    </source>
</evidence>
<dbReference type="Pfam" id="PF12833">
    <property type="entry name" value="HTH_18"/>
    <property type="match status" value="1"/>
</dbReference>
<dbReference type="RefSeq" id="WP_331213118.1">
    <property type="nucleotide sequence ID" value="NZ_JAZGQK010000003.1"/>
</dbReference>
<dbReference type="Pfam" id="PF14525">
    <property type="entry name" value="AraC_binding_2"/>
    <property type="match status" value="1"/>
</dbReference>
<dbReference type="InterPro" id="IPR020449">
    <property type="entry name" value="Tscrpt_reg_AraC-type_HTH"/>
</dbReference>
<gene>
    <name evidence="5" type="ORF">V1633_05850</name>
</gene>
<keyword evidence="3" id="KW-0804">Transcription</keyword>
<dbReference type="PROSITE" id="PS01124">
    <property type="entry name" value="HTH_ARAC_FAMILY_2"/>
    <property type="match status" value="1"/>
</dbReference>
<dbReference type="Proteomes" id="UP001332243">
    <property type="component" value="Unassembled WGS sequence"/>
</dbReference>
<accession>A0ABU7RND0</accession>
<dbReference type="Gene3D" id="1.10.10.60">
    <property type="entry name" value="Homeodomain-like"/>
    <property type="match status" value="1"/>
</dbReference>
<dbReference type="SMART" id="SM00342">
    <property type="entry name" value="HTH_ARAC"/>
    <property type="match status" value="1"/>
</dbReference>
<comment type="caution">
    <text evidence="5">The sequence shown here is derived from an EMBL/GenBank/DDBJ whole genome shotgun (WGS) entry which is preliminary data.</text>
</comment>
<dbReference type="PANTHER" id="PTHR43280">
    <property type="entry name" value="ARAC-FAMILY TRANSCRIPTIONAL REGULATOR"/>
    <property type="match status" value="1"/>
</dbReference>